<evidence type="ECO:0000259" key="2">
    <source>
        <dbReference type="Pfam" id="PF07883"/>
    </source>
</evidence>
<dbReference type="RefSeq" id="WP_071062910.1">
    <property type="nucleotide sequence ID" value="NZ_MAXA01000180.1"/>
</dbReference>
<feature type="domain" description="Cupin type-2" evidence="2">
    <location>
        <begin position="43"/>
        <end position="109"/>
    </location>
</feature>
<protein>
    <submittedName>
        <fullName evidence="3">Cupin</fullName>
    </submittedName>
</protein>
<proteinExistence type="predicted"/>
<dbReference type="InterPro" id="IPR053146">
    <property type="entry name" value="QDO-like"/>
</dbReference>
<gene>
    <name evidence="3" type="ORF">BBK14_16750</name>
</gene>
<dbReference type="InterPro" id="IPR013096">
    <property type="entry name" value="Cupin_2"/>
</dbReference>
<dbReference type="AlphaFoldDB" id="A0A1S1Q5X5"/>
<organism evidence="3 4">
    <name type="scientific">Parafrankia soli</name>
    <dbReference type="NCBI Taxonomy" id="2599596"/>
    <lineage>
        <taxon>Bacteria</taxon>
        <taxon>Bacillati</taxon>
        <taxon>Actinomycetota</taxon>
        <taxon>Actinomycetes</taxon>
        <taxon>Frankiales</taxon>
        <taxon>Frankiaceae</taxon>
        <taxon>Parafrankia</taxon>
    </lineage>
</organism>
<dbReference type="Pfam" id="PF07883">
    <property type="entry name" value="Cupin_2"/>
    <property type="match status" value="1"/>
</dbReference>
<evidence type="ECO:0000313" key="4">
    <source>
        <dbReference type="Proteomes" id="UP000179769"/>
    </source>
</evidence>
<dbReference type="InterPro" id="IPR014710">
    <property type="entry name" value="RmlC-like_jellyroll"/>
</dbReference>
<evidence type="ECO:0000256" key="1">
    <source>
        <dbReference type="SAM" id="MobiDB-lite"/>
    </source>
</evidence>
<dbReference type="OrthoDB" id="9090296at2"/>
<dbReference type="PANTHER" id="PTHR36440">
    <property type="entry name" value="PUTATIVE (AFU_ORTHOLOGUE AFUA_8G07350)-RELATED"/>
    <property type="match status" value="1"/>
</dbReference>
<reference evidence="4" key="1">
    <citation type="submission" date="2016-07" db="EMBL/GenBank/DDBJ databases">
        <title>Frankia sp. NRRL B-16219 Genome sequencing.</title>
        <authorList>
            <person name="Ghodhbane-Gtari F."/>
            <person name="Swanson E."/>
            <person name="Gueddou A."/>
            <person name="Louati M."/>
            <person name="Nouioui I."/>
            <person name="Hezbri K."/>
            <person name="Abebe-Akele F."/>
            <person name="Simpson S."/>
            <person name="Morris K."/>
            <person name="Thomas K."/>
            <person name="Gtari M."/>
            <person name="Tisa L.S."/>
        </authorList>
    </citation>
    <scope>NUCLEOTIDE SEQUENCE [LARGE SCALE GENOMIC DNA]</scope>
    <source>
        <strain evidence="4">NRRL B-16219</strain>
    </source>
</reference>
<dbReference type="Gene3D" id="2.60.120.10">
    <property type="entry name" value="Jelly Rolls"/>
    <property type="match status" value="1"/>
</dbReference>
<keyword evidence="4" id="KW-1185">Reference proteome</keyword>
<dbReference type="PANTHER" id="PTHR36440:SF1">
    <property type="entry name" value="PUTATIVE (AFU_ORTHOLOGUE AFUA_8G07350)-RELATED"/>
    <property type="match status" value="1"/>
</dbReference>
<name>A0A1S1Q5X5_9ACTN</name>
<accession>A0A1S1Q5X5</accession>
<dbReference type="Proteomes" id="UP000179769">
    <property type="component" value="Unassembled WGS sequence"/>
</dbReference>
<comment type="caution">
    <text evidence="3">The sequence shown here is derived from an EMBL/GenBank/DDBJ whole genome shotgun (WGS) entry which is preliminary data.</text>
</comment>
<sequence>MGPFHATSGTARGGPRTVLPGRPAPVPLATAATTSGSYGLLRIQLLPGDEAPYLVHHGEDRSFVVLDGRMRVDTASRRFTAATGDLVFVPRDRPHRCVALDGPADVLMLFTPGGAEGLYLALWPPGHDADLIVRLSAEYNVDVLALSAEAPDESNHHDG</sequence>
<feature type="region of interest" description="Disordered" evidence="1">
    <location>
        <begin position="1"/>
        <end position="24"/>
    </location>
</feature>
<evidence type="ECO:0000313" key="3">
    <source>
        <dbReference type="EMBL" id="OHV30263.1"/>
    </source>
</evidence>
<dbReference type="SUPFAM" id="SSF51182">
    <property type="entry name" value="RmlC-like cupins"/>
    <property type="match status" value="1"/>
</dbReference>
<dbReference type="InterPro" id="IPR011051">
    <property type="entry name" value="RmlC_Cupin_sf"/>
</dbReference>
<dbReference type="EMBL" id="MAXA01000180">
    <property type="protein sequence ID" value="OHV30263.1"/>
    <property type="molecule type" value="Genomic_DNA"/>
</dbReference>